<name>A0A0A9GSC1_ARUDO</name>
<sequence length="58" mass="6792">MTTTIHINHILPSAHTYIWIFVLYKTCLVSTSKCRFNPVKFENVLLLCCVTPFHVLFH</sequence>
<reference evidence="1" key="1">
    <citation type="submission" date="2014-09" db="EMBL/GenBank/DDBJ databases">
        <authorList>
            <person name="Magalhaes I.L.F."/>
            <person name="Oliveira U."/>
            <person name="Santos F.R."/>
            <person name="Vidigal T.H.D.A."/>
            <person name="Brescovit A.D."/>
            <person name="Santos A.J."/>
        </authorList>
    </citation>
    <scope>NUCLEOTIDE SEQUENCE</scope>
    <source>
        <tissue evidence="1">Shoot tissue taken approximately 20 cm above the soil surface</tissue>
    </source>
</reference>
<evidence type="ECO:0000313" key="1">
    <source>
        <dbReference type="EMBL" id="JAE26334.1"/>
    </source>
</evidence>
<accession>A0A0A9GSC1</accession>
<reference evidence="1" key="2">
    <citation type="journal article" date="2015" name="Data Brief">
        <title>Shoot transcriptome of the giant reed, Arundo donax.</title>
        <authorList>
            <person name="Barrero R.A."/>
            <person name="Guerrero F.D."/>
            <person name="Moolhuijzen P."/>
            <person name="Goolsby J.A."/>
            <person name="Tidwell J."/>
            <person name="Bellgard S.E."/>
            <person name="Bellgard M.I."/>
        </authorList>
    </citation>
    <scope>NUCLEOTIDE SEQUENCE</scope>
    <source>
        <tissue evidence="1">Shoot tissue taken approximately 20 cm above the soil surface</tissue>
    </source>
</reference>
<dbReference type="EMBL" id="GBRH01171562">
    <property type="protein sequence ID" value="JAE26334.1"/>
    <property type="molecule type" value="Transcribed_RNA"/>
</dbReference>
<proteinExistence type="predicted"/>
<dbReference type="AlphaFoldDB" id="A0A0A9GSC1"/>
<protein>
    <submittedName>
        <fullName evidence="1">Uncharacterized protein</fullName>
    </submittedName>
</protein>
<organism evidence="1">
    <name type="scientific">Arundo donax</name>
    <name type="common">Giant reed</name>
    <name type="synonym">Donax arundinaceus</name>
    <dbReference type="NCBI Taxonomy" id="35708"/>
    <lineage>
        <taxon>Eukaryota</taxon>
        <taxon>Viridiplantae</taxon>
        <taxon>Streptophyta</taxon>
        <taxon>Embryophyta</taxon>
        <taxon>Tracheophyta</taxon>
        <taxon>Spermatophyta</taxon>
        <taxon>Magnoliopsida</taxon>
        <taxon>Liliopsida</taxon>
        <taxon>Poales</taxon>
        <taxon>Poaceae</taxon>
        <taxon>PACMAD clade</taxon>
        <taxon>Arundinoideae</taxon>
        <taxon>Arundineae</taxon>
        <taxon>Arundo</taxon>
    </lineage>
</organism>